<comment type="caution">
    <text evidence="2">The sequence shown here is derived from an EMBL/GenBank/DDBJ whole genome shotgun (WGS) entry which is preliminary data.</text>
</comment>
<proteinExistence type="predicted"/>
<name>A0ABQ9TZC6_SAGOE</name>
<feature type="compositionally biased region" description="Polar residues" evidence="1">
    <location>
        <begin position="400"/>
        <end position="409"/>
    </location>
</feature>
<evidence type="ECO:0000256" key="1">
    <source>
        <dbReference type="SAM" id="MobiDB-lite"/>
    </source>
</evidence>
<evidence type="ECO:0000313" key="3">
    <source>
        <dbReference type="Proteomes" id="UP001266305"/>
    </source>
</evidence>
<protein>
    <submittedName>
        <fullName evidence="2">Uncharacterized protein</fullName>
    </submittedName>
</protein>
<organism evidence="2 3">
    <name type="scientific">Saguinus oedipus</name>
    <name type="common">Cotton-top tamarin</name>
    <name type="synonym">Oedipomidas oedipus</name>
    <dbReference type="NCBI Taxonomy" id="9490"/>
    <lineage>
        <taxon>Eukaryota</taxon>
        <taxon>Metazoa</taxon>
        <taxon>Chordata</taxon>
        <taxon>Craniata</taxon>
        <taxon>Vertebrata</taxon>
        <taxon>Euteleostomi</taxon>
        <taxon>Mammalia</taxon>
        <taxon>Eutheria</taxon>
        <taxon>Euarchontoglires</taxon>
        <taxon>Primates</taxon>
        <taxon>Haplorrhini</taxon>
        <taxon>Platyrrhini</taxon>
        <taxon>Cebidae</taxon>
        <taxon>Callitrichinae</taxon>
        <taxon>Saguinus</taxon>
    </lineage>
</organism>
<reference evidence="2 3" key="1">
    <citation type="submission" date="2023-05" db="EMBL/GenBank/DDBJ databases">
        <title>B98-5 Cell Line De Novo Hybrid Assembly: An Optical Mapping Approach.</title>
        <authorList>
            <person name="Kananen K."/>
            <person name="Auerbach J.A."/>
            <person name="Kautto E."/>
            <person name="Blachly J.S."/>
        </authorList>
    </citation>
    <scope>NUCLEOTIDE SEQUENCE [LARGE SCALE GENOMIC DNA]</scope>
    <source>
        <strain evidence="2">B95-8</strain>
        <tissue evidence="2">Cell line</tissue>
    </source>
</reference>
<dbReference type="Proteomes" id="UP001266305">
    <property type="component" value="Unassembled WGS sequence"/>
</dbReference>
<gene>
    <name evidence="2" type="ORF">P7K49_032540</name>
</gene>
<accession>A0ABQ9TZC6</accession>
<keyword evidence="3" id="KW-1185">Reference proteome</keyword>
<feature type="region of interest" description="Disordered" evidence="1">
    <location>
        <begin position="383"/>
        <end position="409"/>
    </location>
</feature>
<dbReference type="EMBL" id="JASSZA010000018">
    <property type="protein sequence ID" value="KAK2089874.1"/>
    <property type="molecule type" value="Genomic_DNA"/>
</dbReference>
<sequence length="409" mass="42908">MSPSFWQAQNFTATTLPRCDRVSGCKTHVSSLPAHPTTSQACSTGQIQPPLTLSGQRLLLKWCLLLPDILRDQEARPRAHHKLGLRYDFVYGQNQTIKKAHGSRGGHQTVLQRKQTEVRTCSRLLRPHSPQLNGNPHVPLTPKRTALFHSSLGQRTALDSRGTNAASGATRHRARLCLPAPLTGGTQLLTTQCGLDQHPCTLPGLLRGSDQHPAPSQGCCGARISTPAPSQGCCGARISTPAPSQGCCGARIGTPAPSQGCCGARIGTLHPPRAAAGLGSAPCTLPGLLRGSDRHPCTLPGLLRGSDRHPCTLPGLLWGSDRHPCTLPGLLRGSDRHPAPSQGCCGARIGTPAPSQGCCGARISTPAPSQGCSGARISEHTRSAKSRNCGSAPTTYHRGTVTTATGMQV</sequence>
<evidence type="ECO:0000313" key="2">
    <source>
        <dbReference type="EMBL" id="KAK2089874.1"/>
    </source>
</evidence>